<accession>U4LBZ4</accession>
<evidence type="ECO:0000313" key="2">
    <source>
        <dbReference type="EMBL" id="CCX11898.1"/>
    </source>
</evidence>
<protein>
    <submittedName>
        <fullName evidence="2">Uncharacterized protein</fullName>
    </submittedName>
</protein>
<feature type="transmembrane region" description="Helical" evidence="1">
    <location>
        <begin position="34"/>
        <end position="53"/>
    </location>
</feature>
<keyword evidence="1" id="KW-0472">Membrane</keyword>
<dbReference type="EMBL" id="HF935654">
    <property type="protein sequence ID" value="CCX11898.1"/>
    <property type="molecule type" value="Genomic_DNA"/>
</dbReference>
<sequence>MSPSPLLPIQQPSQLTINRYKLDEDKDDKPIWELWVMLVGVSACVGLGLWNLAQFVLEMKNYRSAGAN</sequence>
<evidence type="ECO:0000313" key="3">
    <source>
        <dbReference type="Proteomes" id="UP000018144"/>
    </source>
</evidence>
<dbReference type="AlphaFoldDB" id="U4LBZ4"/>
<evidence type="ECO:0000256" key="1">
    <source>
        <dbReference type="SAM" id="Phobius"/>
    </source>
</evidence>
<keyword evidence="3" id="KW-1185">Reference proteome</keyword>
<keyword evidence="1" id="KW-0812">Transmembrane</keyword>
<dbReference type="Proteomes" id="UP000018144">
    <property type="component" value="Unassembled WGS sequence"/>
</dbReference>
<keyword evidence="1" id="KW-1133">Transmembrane helix</keyword>
<proteinExistence type="predicted"/>
<gene>
    <name evidence="2" type="ORF">PCON_11492</name>
</gene>
<reference evidence="2 3" key="1">
    <citation type="journal article" date="2013" name="PLoS Genet.">
        <title>The genome and development-dependent transcriptomes of Pyronema confluens: a window into fungal evolution.</title>
        <authorList>
            <person name="Traeger S."/>
            <person name="Altegoer F."/>
            <person name="Freitag M."/>
            <person name="Gabaldon T."/>
            <person name="Kempken F."/>
            <person name="Kumar A."/>
            <person name="Marcet-Houben M."/>
            <person name="Poggeler S."/>
            <person name="Stajich J.E."/>
            <person name="Nowrousian M."/>
        </authorList>
    </citation>
    <scope>NUCLEOTIDE SEQUENCE [LARGE SCALE GENOMIC DNA]</scope>
    <source>
        <strain evidence="3">CBS 100304</strain>
        <tissue evidence="2">Vegetative mycelium</tissue>
    </source>
</reference>
<name>U4LBZ4_PYROM</name>
<organism evidence="2 3">
    <name type="scientific">Pyronema omphalodes (strain CBS 100304)</name>
    <name type="common">Pyronema confluens</name>
    <dbReference type="NCBI Taxonomy" id="1076935"/>
    <lineage>
        <taxon>Eukaryota</taxon>
        <taxon>Fungi</taxon>
        <taxon>Dikarya</taxon>
        <taxon>Ascomycota</taxon>
        <taxon>Pezizomycotina</taxon>
        <taxon>Pezizomycetes</taxon>
        <taxon>Pezizales</taxon>
        <taxon>Pyronemataceae</taxon>
        <taxon>Pyronema</taxon>
    </lineage>
</organism>